<dbReference type="InterPro" id="IPR013120">
    <property type="entry name" value="FAR_NAD-bd"/>
</dbReference>
<reference evidence="5" key="1">
    <citation type="submission" date="2019-06" db="EMBL/GenBank/DDBJ databases">
        <title>Draft genome sequence of the griseofulvin-producing fungus Xylaria cubensis strain G536.</title>
        <authorList>
            <person name="Mead M.E."/>
            <person name="Raja H.A."/>
            <person name="Steenwyk J.L."/>
            <person name="Knowles S.L."/>
            <person name="Oberlies N.H."/>
            <person name="Rokas A."/>
        </authorList>
    </citation>
    <scope>NUCLEOTIDE SEQUENCE [LARGE SCALE GENOMIC DNA]</scope>
    <source>
        <strain evidence="5">G536</strain>
    </source>
</reference>
<dbReference type="PANTHER" id="PTHR43439">
    <property type="entry name" value="PHENYLACETATE-COENZYME A LIGASE"/>
    <property type="match status" value="1"/>
</dbReference>
<dbReference type="InterPro" id="IPR036291">
    <property type="entry name" value="NAD(P)-bd_dom_sf"/>
</dbReference>
<dbReference type="InterPro" id="IPR042099">
    <property type="entry name" value="ANL_N_sf"/>
</dbReference>
<dbReference type="OrthoDB" id="429813at2759"/>
<name>A0A553HKA3_9PEZI</name>
<comment type="caution">
    <text evidence="4">The sequence shown here is derived from an EMBL/GenBank/DDBJ whole genome shotgun (WGS) entry which is preliminary data.</text>
</comment>
<evidence type="ECO:0000256" key="2">
    <source>
        <dbReference type="ARBA" id="ARBA00022553"/>
    </source>
</evidence>
<dbReference type="Pfam" id="PF07993">
    <property type="entry name" value="NAD_binding_4"/>
    <property type="match status" value="1"/>
</dbReference>
<keyword evidence="1" id="KW-0596">Phosphopantetheine</keyword>
<dbReference type="PANTHER" id="PTHR43439:SF2">
    <property type="entry name" value="ENZYME, PUTATIVE (JCVI)-RELATED"/>
    <property type="match status" value="1"/>
</dbReference>
<evidence type="ECO:0000259" key="3">
    <source>
        <dbReference type="PROSITE" id="PS50075"/>
    </source>
</evidence>
<evidence type="ECO:0000313" key="4">
    <source>
        <dbReference type="EMBL" id="TRX88381.1"/>
    </source>
</evidence>
<dbReference type="Gene3D" id="3.40.50.720">
    <property type="entry name" value="NAD(P)-binding Rossmann-like Domain"/>
    <property type="match status" value="1"/>
</dbReference>
<dbReference type="SUPFAM" id="SSF51735">
    <property type="entry name" value="NAD(P)-binding Rossmann-fold domains"/>
    <property type="match status" value="1"/>
</dbReference>
<keyword evidence="5" id="KW-1185">Reference proteome</keyword>
<dbReference type="Proteomes" id="UP000319160">
    <property type="component" value="Unassembled WGS sequence"/>
</dbReference>
<evidence type="ECO:0000256" key="1">
    <source>
        <dbReference type="ARBA" id="ARBA00022450"/>
    </source>
</evidence>
<dbReference type="SUPFAM" id="SSF47336">
    <property type="entry name" value="ACP-like"/>
    <property type="match status" value="1"/>
</dbReference>
<organism evidence="4 5">
    <name type="scientific">Xylaria flabelliformis</name>
    <dbReference type="NCBI Taxonomy" id="2512241"/>
    <lineage>
        <taxon>Eukaryota</taxon>
        <taxon>Fungi</taxon>
        <taxon>Dikarya</taxon>
        <taxon>Ascomycota</taxon>
        <taxon>Pezizomycotina</taxon>
        <taxon>Sordariomycetes</taxon>
        <taxon>Xylariomycetidae</taxon>
        <taxon>Xylariales</taxon>
        <taxon>Xylariaceae</taxon>
        <taxon>Xylaria</taxon>
    </lineage>
</organism>
<dbReference type="STRING" id="2512241.A0A553HKA3"/>
<dbReference type="InterPro" id="IPR000873">
    <property type="entry name" value="AMP-dep_synth/lig_dom"/>
</dbReference>
<feature type="domain" description="Carrier" evidence="3">
    <location>
        <begin position="577"/>
        <end position="653"/>
    </location>
</feature>
<dbReference type="EMBL" id="VFLP01000089">
    <property type="protein sequence ID" value="TRX88381.1"/>
    <property type="molecule type" value="Genomic_DNA"/>
</dbReference>
<gene>
    <name evidence="4" type="ORF">FHL15_010694</name>
</gene>
<proteinExistence type="predicted"/>
<dbReference type="InterPro" id="IPR036736">
    <property type="entry name" value="ACP-like_sf"/>
</dbReference>
<protein>
    <recommendedName>
        <fullName evidence="3">Carrier domain-containing protein</fullName>
    </recommendedName>
</protein>
<dbReference type="PROSITE" id="PS50075">
    <property type="entry name" value="CARRIER"/>
    <property type="match status" value="1"/>
</dbReference>
<dbReference type="AlphaFoldDB" id="A0A553HKA3"/>
<dbReference type="InterPro" id="IPR020806">
    <property type="entry name" value="PKS_PP-bd"/>
</dbReference>
<dbReference type="Gene3D" id="3.40.50.12780">
    <property type="entry name" value="N-terminal domain of ligase-like"/>
    <property type="match status" value="1"/>
</dbReference>
<dbReference type="Pfam" id="PF00550">
    <property type="entry name" value="PP-binding"/>
    <property type="match status" value="1"/>
</dbReference>
<dbReference type="SMART" id="SM00823">
    <property type="entry name" value="PKS_PP"/>
    <property type="match status" value="1"/>
</dbReference>
<keyword evidence="2" id="KW-0597">Phosphoprotein</keyword>
<dbReference type="Pfam" id="PF23562">
    <property type="entry name" value="AMP-binding_C_3"/>
    <property type="match status" value="1"/>
</dbReference>
<dbReference type="InterPro" id="IPR009081">
    <property type="entry name" value="PP-bd_ACP"/>
</dbReference>
<sequence length="1089" mass="119000">MASTHFRVPQWQYDLLPHIVDRVARDAPDTPYGLWPISSMSYEEGYQTITYSQLANAVNGLAWWLAKALGPGQGDVVVYVGPNDLRLTALLLAAIKTNYVIFFSSPRNSPAAHKALLESLKCKTLVTISPAPPPALTILEVAQLQKLTIPEVDELVSKVYEHYKCDRTYEKNGRDPIWAIHTSGSTGFPKPIIWTSEAIARHHNGTDTAPPEGVRSLDHFERGKRVLTTLPPFHQGAGLGQYIFWGIPFGSTPIAPLSAAIPTALGLVEALKQAPADIALLVPSVVAELAEDPVSLEYVAANIKLLVYLGGDLPQSIGDRVATKVPLRCQYGCSEIGFAHQLWPTELGPLDWKYIRFHPCTGAVFEETVDGTYELVFKRHRQDSSSPSSSLPLLETQSMWSISNQEHLTEFRTRDLWEPHPAVPDAWRWVARTDDIIVFLNGEKTNPVTMEQGVVASNPGLLVGAIVVGAQRFQAALLVELAPTLKIENTADEAALIERIWPSIEEANSLAPAHARVEKSMVLIGDPKRPLIRAAKGTIQRAVSLAQYTAEIDKLYAAADSAEGENDTMADEMHILLDKGAITQRIRETVLATTGWQNIEDSTGFFDNGMDSLQALRIIRALRGALRASHLALSTLYHNPSIARLAEAILSKKTSNGNDNLMRSLLGTYSGLIQQIKAPTDNGTTANDSTDVILTGSTGTLGTQILRALLDRPGLGHIYCLNRGADGGGAVQRKRFEVAGIPGGRLDDRVTFLQADLAQPFLGLKEDNYETLRSRVGLIIHNAWPVNFNMDLLAFRPQLAGLVNLFALSNAASTPEGKKKMKFLFVSSVGVVIDRTSGNAPETLVEVLKKQDGSSSNGYSISKLLAEHLCDIAARHLNTPVLVARVGQVAGAISYKGAWNPAEWLPSLVMSSRHLGCLPDNLGPRFSAVDWVPVDTLADVVVDLVTHHRSNDNGGDVAKEPGARIRNIRNPTVVNWENVLPAIKEGIEDHGTIEVVSADVWLHRLEKSVEASTDDAGTISANPAVKLIEFYKNSVWNVITGPVNLETAPMAIKKTLDASATLKNLRPVNRAWMLKWVNEWLDITERKDI</sequence>
<dbReference type="GO" id="GO:0031177">
    <property type="term" value="F:phosphopantetheine binding"/>
    <property type="evidence" value="ECO:0007669"/>
    <property type="project" value="InterPro"/>
</dbReference>
<dbReference type="Pfam" id="PF00501">
    <property type="entry name" value="AMP-binding"/>
    <property type="match status" value="1"/>
</dbReference>
<evidence type="ECO:0000313" key="5">
    <source>
        <dbReference type="Proteomes" id="UP000319160"/>
    </source>
</evidence>
<dbReference type="InterPro" id="IPR051414">
    <property type="entry name" value="Adenylate-forming_Reductase"/>
</dbReference>
<accession>A0A553HKA3</accession>
<dbReference type="SUPFAM" id="SSF56801">
    <property type="entry name" value="Acetyl-CoA synthetase-like"/>
    <property type="match status" value="1"/>
</dbReference>
<dbReference type="Gene3D" id="1.10.1200.10">
    <property type="entry name" value="ACP-like"/>
    <property type="match status" value="1"/>
</dbReference>